<feature type="region of interest" description="Disordered" evidence="1">
    <location>
        <begin position="423"/>
        <end position="465"/>
    </location>
</feature>
<comment type="caution">
    <text evidence="3">The sequence shown here is derived from an EMBL/GenBank/DDBJ whole genome shotgun (WGS) entry which is preliminary data.</text>
</comment>
<sequence length="465" mass="49813">MGKVFFVDWALWQKMTFVLACAIVLTIFIGWLKVLYTNRKLKKLTKPVGARADQEPQMVEAAAAPRRKSGDDIPFGIRAIQSGIEVDGIWISGTNTPVPSSPTQSAQDKPEASGSNSRPMSALEIPGPATAGPSSGPSSRPSSRGPPSSSFDRAVSAERIASHSRDSSPGSTASGQRARTHRPPPTAYTRYSQASMLRHSATLDTLEGEEDDARAMHERSASASANPYAYNFSSNGSSRKSSGSSDNNPPDRSSDDDTVGSTSMGKAPMVAVPRSRDPRTDLRLLQSHRMSHVAETGSLVRRERPDRPTGRSGDWSSMSLDAPYSRSAPTSGPPSPPSGPTSGPPSPPTPPIAQGANPFMAPLESVSSPTRDSHPENTAAHAVPLLETYQPRGPNFDDDTPQAYTTHDSQVLRKVNSGFEILRPGTFPVGPTEEALRAQQPPKKLQKKRRPSEADSRVSSFVEQV</sequence>
<evidence type="ECO:0000256" key="1">
    <source>
        <dbReference type="SAM" id="MobiDB-lite"/>
    </source>
</evidence>
<dbReference type="EMBL" id="JAUJDW010000012">
    <property type="protein sequence ID" value="KAK0659870.1"/>
    <property type="molecule type" value="Genomic_DNA"/>
</dbReference>
<reference evidence="3" key="1">
    <citation type="submission" date="2023-06" db="EMBL/GenBank/DDBJ databases">
        <title>Multi-omics analyses reveal the molecular pathogenesis toolkit of Lasiodiplodia hormozganensis, a cross-kingdom pathogen.</title>
        <authorList>
            <person name="Felix C."/>
            <person name="Meneses R."/>
            <person name="Goncalves M.F.M."/>
            <person name="Tilleman L."/>
            <person name="Duarte A.S."/>
            <person name="Jorrin-Novo J.V."/>
            <person name="Van De Peer Y."/>
            <person name="Deforce D."/>
            <person name="Van Nieuwerburgh F."/>
            <person name="Esteves A.C."/>
            <person name="Alves A."/>
        </authorList>
    </citation>
    <scope>NUCLEOTIDE SEQUENCE</scope>
    <source>
        <strain evidence="3">CBS 339.90</strain>
    </source>
</reference>
<keyword evidence="2" id="KW-1133">Transmembrane helix</keyword>
<keyword evidence="2" id="KW-0472">Membrane</keyword>
<feature type="compositionally biased region" description="Low complexity" evidence="1">
    <location>
        <begin position="126"/>
        <end position="150"/>
    </location>
</feature>
<feature type="compositionally biased region" description="Pro residues" evidence="1">
    <location>
        <begin position="331"/>
        <end position="351"/>
    </location>
</feature>
<feature type="compositionally biased region" description="Polar residues" evidence="1">
    <location>
        <begin position="92"/>
        <end position="119"/>
    </location>
</feature>
<name>A0AA40D1T7_9PEZI</name>
<evidence type="ECO:0000256" key="2">
    <source>
        <dbReference type="SAM" id="Phobius"/>
    </source>
</evidence>
<feature type="transmembrane region" description="Helical" evidence="2">
    <location>
        <begin position="15"/>
        <end position="36"/>
    </location>
</feature>
<dbReference type="PANTHER" id="PTHR40623:SF2">
    <property type="entry name" value="INTEGRAL MEMBRANE PROTEIN"/>
    <property type="match status" value="1"/>
</dbReference>
<keyword evidence="4" id="KW-1185">Reference proteome</keyword>
<gene>
    <name evidence="3" type="ORF">DIS24_g3651</name>
</gene>
<dbReference type="PANTHER" id="PTHR40623">
    <property type="entry name" value="INTEGRAL MEMBRANE PROTEIN"/>
    <property type="match status" value="1"/>
</dbReference>
<feature type="region of interest" description="Disordered" evidence="1">
    <location>
        <begin position="47"/>
        <end position="67"/>
    </location>
</feature>
<organism evidence="3 4">
    <name type="scientific">Lasiodiplodia hormozganensis</name>
    <dbReference type="NCBI Taxonomy" id="869390"/>
    <lineage>
        <taxon>Eukaryota</taxon>
        <taxon>Fungi</taxon>
        <taxon>Dikarya</taxon>
        <taxon>Ascomycota</taxon>
        <taxon>Pezizomycotina</taxon>
        <taxon>Dothideomycetes</taxon>
        <taxon>Dothideomycetes incertae sedis</taxon>
        <taxon>Botryosphaeriales</taxon>
        <taxon>Botryosphaeriaceae</taxon>
        <taxon>Lasiodiplodia</taxon>
    </lineage>
</organism>
<dbReference type="AlphaFoldDB" id="A0AA40D1T7"/>
<feature type="compositionally biased region" description="Polar residues" evidence="1">
    <location>
        <begin position="167"/>
        <end position="177"/>
    </location>
</feature>
<proteinExistence type="predicted"/>
<protein>
    <submittedName>
        <fullName evidence="3">Uncharacterized protein</fullName>
    </submittedName>
</protein>
<feature type="region of interest" description="Disordered" evidence="1">
    <location>
        <begin position="91"/>
        <end position="404"/>
    </location>
</feature>
<keyword evidence="2" id="KW-0812">Transmembrane</keyword>
<dbReference type="Proteomes" id="UP001175001">
    <property type="component" value="Unassembled WGS sequence"/>
</dbReference>
<accession>A0AA40D1T7</accession>
<evidence type="ECO:0000313" key="3">
    <source>
        <dbReference type="EMBL" id="KAK0659870.1"/>
    </source>
</evidence>
<feature type="compositionally biased region" description="Basic and acidic residues" evidence="1">
    <location>
        <begin position="300"/>
        <end position="309"/>
    </location>
</feature>
<feature type="compositionally biased region" description="Low complexity" evidence="1">
    <location>
        <begin position="221"/>
        <end position="251"/>
    </location>
</feature>
<evidence type="ECO:0000313" key="4">
    <source>
        <dbReference type="Proteomes" id="UP001175001"/>
    </source>
</evidence>